<gene>
    <name evidence="1" type="ORF">HNR23_002147</name>
</gene>
<accession>A0A7W9YH77</accession>
<evidence type="ECO:0000313" key="1">
    <source>
        <dbReference type="EMBL" id="MBB6172087.1"/>
    </source>
</evidence>
<dbReference type="InterPro" id="IPR027417">
    <property type="entry name" value="P-loop_NTPase"/>
</dbReference>
<keyword evidence="2" id="KW-1185">Reference proteome</keyword>
<dbReference type="InterPro" id="IPR011990">
    <property type="entry name" value="TPR-like_helical_dom_sf"/>
</dbReference>
<dbReference type="Gene3D" id="1.25.40.10">
    <property type="entry name" value="Tetratricopeptide repeat domain"/>
    <property type="match status" value="1"/>
</dbReference>
<dbReference type="SUPFAM" id="SSF52540">
    <property type="entry name" value="P-loop containing nucleoside triphosphate hydrolases"/>
    <property type="match status" value="1"/>
</dbReference>
<evidence type="ECO:0008006" key="3">
    <source>
        <dbReference type="Google" id="ProtNLM"/>
    </source>
</evidence>
<protein>
    <recommendedName>
        <fullName evidence="3">Tetratricopeptide repeat protein</fullName>
    </recommendedName>
</protein>
<dbReference type="AlphaFoldDB" id="A0A7W9YH77"/>
<sequence>MTESSRNHVDRNSGIAFQADHLSLHGDVNLDGGGPKDPPGTQGFLADVDVSVPADLGGMRGRRDLLGDVVSGMDTRSCGVHVLRGGPGIGKDVLAGEVTTWARRRGRRVFWVRREALSDAMLRTVILLRPALESEAMRVHSADPAAVAGWVWSSLEHTGRPWLIVLPGSDDIDRLIAEGWIRDTATGTLLVTTQAEEHHRWPRARVHDIGPLASHHMLEIITDRAPRAARAAPDVLRRIVPRLGGKPAWARLAGDAVGIAGMGEDPGRGAVELEACLADPVSAAAMVGVPTDSLCADARVGAAVLRLLEDDRGRDPAAETAALTLLLRLQGARSDIVSRKIRMRARLGSGWLEREFGRKDAAACHFREAETEYRSACAGPKDGTASAFETERREVRIARLTTDMWRIDVRTSCDELRELIREHRGRLPDAHPYPRRAMRVLAATLSAVHRYDLAEDLYRELIRLNGGAHRSGERREAMAVRHDAALNAMANGDTAAAAREFSEIIESQRRLLGKGHPDTRRTEDNLRWSVEHRWLGPVLRGHSRLARAMFRTFPGSSIPREGG</sequence>
<name>A0A7W9YH77_9ACTN</name>
<reference evidence="1 2" key="1">
    <citation type="submission" date="2020-08" db="EMBL/GenBank/DDBJ databases">
        <title>Sequencing the genomes of 1000 actinobacteria strains.</title>
        <authorList>
            <person name="Klenk H.-P."/>
        </authorList>
    </citation>
    <scope>NUCLEOTIDE SEQUENCE [LARGE SCALE GENOMIC DNA]</scope>
    <source>
        <strain evidence="1 2">DSM 46659</strain>
    </source>
</reference>
<proteinExistence type="predicted"/>
<dbReference type="EMBL" id="JACHDS010000001">
    <property type="protein sequence ID" value="MBB6172087.1"/>
    <property type="molecule type" value="Genomic_DNA"/>
</dbReference>
<dbReference type="Gene3D" id="3.40.50.300">
    <property type="entry name" value="P-loop containing nucleotide triphosphate hydrolases"/>
    <property type="match status" value="1"/>
</dbReference>
<dbReference type="RefSeq" id="WP_184075439.1">
    <property type="nucleotide sequence ID" value="NZ_JACHDS010000001.1"/>
</dbReference>
<evidence type="ECO:0000313" key="2">
    <source>
        <dbReference type="Proteomes" id="UP000546642"/>
    </source>
</evidence>
<organism evidence="1 2">
    <name type="scientific">Nocardiopsis mwathae</name>
    <dbReference type="NCBI Taxonomy" id="1472723"/>
    <lineage>
        <taxon>Bacteria</taxon>
        <taxon>Bacillati</taxon>
        <taxon>Actinomycetota</taxon>
        <taxon>Actinomycetes</taxon>
        <taxon>Streptosporangiales</taxon>
        <taxon>Nocardiopsidaceae</taxon>
        <taxon>Nocardiopsis</taxon>
    </lineage>
</organism>
<dbReference type="SUPFAM" id="SSF48452">
    <property type="entry name" value="TPR-like"/>
    <property type="match status" value="1"/>
</dbReference>
<dbReference type="Proteomes" id="UP000546642">
    <property type="component" value="Unassembled WGS sequence"/>
</dbReference>
<comment type="caution">
    <text evidence="1">The sequence shown here is derived from an EMBL/GenBank/DDBJ whole genome shotgun (WGS) entry which is preliminary data.</text>
</comment>